<evidence type="ECO:0000256" key="1">
    <source>
        <dbReference type="ARBA" id="ARBA00004229"/>
    </source>
</evidence>
<dbReference type="Proteomes" id="UP001189122">
    <property type="component" value="Unassembled WGS sequence"/>
</dbReference>
<comment type="subcellular location">
    <subcellularLocation>
        <location evidence="1">Plastid</location>
        <location evidence="1">Chloroplast</location>
    </subcellularLocation>
</comment>
<dbReference type="EMBL" id="LR743596">
    <property type="protein sequence ID" value="CAA2626654.1"/>
    <property type="molecule type" value="Genomic_DNA"/>
</dbReference>
<keyword evidence="2" id="KW-0150">Chloroplast</keyword>
<evidence type="ECO:0000256" key="5">
    <source>
        <dbReference type="SAM" id="MobiDB-lite"/>
    </source>
</evidence>
<feature type="coiled-coil region" evidence="4">
    <location>
        <begin position="513"/>
        <end position="540"/>
    </location>
</feature>
<keyword evidence="4" id="KW-0175">Coiled coil</keyword>
<dbReference type="PANTHER" id="PTHR35138:SF1">
    <property type="entry name" value="MYB-LIKE DOMAIN-CONTAINING PROTEIN"/>
    <property type="match status" value="1"/>
</dbReference>
<evidence type="ECO:0000256" key="4">
    <source>
        <dbReference type="SAM" id="Coils"/>
    </source>
</evidence>
<accession>A0A7I8J6T8</accession>
<evidence type="ECO:0000256" key="3">
    <source>
        <dbReference type="ARBA" id="ARBA00022640"/>
    </source>
</evidence>
<reference evidence="6 7" key="1">
    <citation type="submission" date="2019-12" db="EMBL/GenBank/DDBJ databases">
        <authorList>
            <person name="Scholz U."/>
            <person name="Mascher M."/>
            <person name="Fiebig A."/>
        </authorList>
    </citation>
    <scope>NUCLEOTIDE SEQUENCE</scope>
</reference>
<dbReference type="Pfam" id="PF04278">
    <property type="entry name" value="Tic22"/>
    <property type="match status" value="1"/>
</dbReference>
<feature type="region of interest" description="Disordered" evidence="5">
    <location>
        <begin position="412"/>
        <end position="436"/>
    </location>
</feature>
<keyword evidence="3" id="KW-0934">Plastid</keyword>
<feature type="compositionally biased region" description="Polar residues" evidence="5">
    <location>
        <begin position="415"/>
        <end position="428"/>
    </location>
</feature>
<dbReference type="AlphaFoldDB" id="A0A7I8J6T8"/>
<name>A0A7I8J6T8_SPIIN</name>
<evidence type="ECO:0000256" key="2">
    <source>
        <dbReference type="ARBA" id="ARBA00022528"/>
    </source>
</evidence>
<protein>
    <submittedName>
        <fullName evidence="6">Uncharacterized protein</fullName>
    </submittedName>
</protein>
<feature type="region of interest" description="Disordered" evidence="5">
    <location>
        <begin position="469"/>
        <end position="511"/>
    </location>
</feature>
<dbReference type="GO" id="GO:0009507">
    <property type="term" value="C:chloroplast"/>
    <property type="evidence" value="ECO:0007669"/>
    <property type="project" value="UniProtKB-SubCell"/>
</dbReference>
<dbReference type="GO" id="GO:0015031">
    <property type="term" value="P:protein transport"/>
    <property type="evidence" value="ECO:0007669"/>
    <property type="project" value="InterPro"/>
</dbReference>
<feature type="region of interest" description="Disordered" evidence="5">
    <location>
        <begin position="53"/>
        <end position="81"/>
    </location>
</feature>
<evidence type="ECO:0000313" key="6">
    <source>
        <dbReference type="EMBL" id="CAA2626654.1"/>
    </source>
</evidence>
<organism evidence="6">
    <name type="scientific">Spirodela intermedia</name>
    <name type="common">Intermediate duckweed</name>
    <dbReference type="NCBI Taxonomy" id="51605"/>
    <lineage>
        <taxon>Eukaryota</taxon>
        <taxon>Viridiplantae</taxon>
        <taxon>Streptophyta</taxon>
        <taxon>Embryophyta</taxon>
        <taxon>Tracheophyta</taxon>
        <taxon>Spermatophyta</taxon>
        <taxon>Magnoliopsida</taxon>
        <taxon>Liliopsida</taxon>
        <taxon>Araceae</taxon>
        <taxon>Lemnoideae</taxon>
        <taxon>Spirodela</taxon>
    </lineage>
</organism>
<gene>
    <name evidence="6" type="ORF">SI7747_09012347</name>
</gene>
<sequence>MAASPRSSSSAEMEPLGFGGLPFWDGTGQLMQSLTANLLSTFQYPLNCKRQRGGAAGGRGGARFEFGPPPPSTAEPLQSSTGACSSGAAPIVFPFCSPISSENQRQDVSASSTIRSLSTSVRVDGLGSGSKGGGPAFVGQVFSMCDPSGTGLMAVTTHFEIPFLSKRTPEWIKNMLGGFKPKDKNGPVFRFFMDLGDAVSSVLCQEAEHSYGMVGACRLDVAYEHFKEKPHAFQFVPNGEQVKAANKLLKNVPQRGGRRKVGGVPVFTAQNLNIAIATNNGIRWYTPYFFDKKLLDSILEASVDQHFHALIRSRQTQRRRDVLDGSVGGEVFEDNGESLFDPPEVQELLEELGHPGIPLSVVSKAAEIQLLDAVDKVLLGNRWLRKATGIQPKFPYLVDSFEERTAASFQKVAESASSASDPQCSDNNAPDPLIRSPECSTAEFAECSQSSPRISSGFRFPPRNWLSNPWWRPPGKGDAPENPTSSEKRHPNPLLPKITMVGISTGDGGRVSKASLKKTMEELTRELEQSNQGASRLDELDKDPLFVANVGDYSTTRMSSR</sequence>
<dbReference type="PANTHER" id="PTHR35138">
    <property type="entry name" value="OS01G0225300 PROTEIN"/>
    <property type="match status" value="1"/>
</dbReference>
<evidence type="ECO:0000313" key="7">
    <source>
        <dbReference type="Proteomes" id="UP001189122"/>
    </source>
</evidence>
<proteinExistence type="predicted"/>
<dbReference type="InterPro" id="IPR007378">
    <property type="entry name" value="Tic22-like"/>
</dbReference>
<keyword evidence="7" id="KW-1185">Reference proteome</keyword>
<dbReference type="EMBL" id="CACRZD030000009">
    <property type="protein sequence ID" value="CAA6665958.1"/>
    <property type="molecule type" value="Genomic_DNA"/>
</dbReference>